<feature type="transmembrane region" description="Helical" evidence="1">
    <location>
        <begin position="6"/>
        <end position="24"/>
    </location>
</feature>
<organism evidence="3 4">
    <name type="scientific">Mesobaculum littorinae</name>
    <dbReference type="NCBI Taxonomy" id="2486419"/>
    <lineage>
        <taxon>Bacteria</taxon>
        <taxon>Pseudomonadati</taxon>
        <taxon>Pseudomonadota</taxon>
        <taxon>Alphaproteobacteria</taxon>
        <taxon>Rhodobacterales</taxon>
        <taxon>Roseobacteraceae</taxon>
        <taxon>Mesobaculum</taxon>
    </lineage>
</organism>
<accession>A0A438AID2</accession>
<keyword evidence="1" id="KW-0812">Transmembrane</keyword>
<dbReference type="Proteomes" id="UP000285908">
    <property type="component" value="Unassembled WGS sequence"/>
</dbReference>
<evidence type="ECO:0000313" key="4">
    <source>
        <dbReference type="Proteomes" id="UP000285908"/>
    </source>
</evidence>
<feature type="transmembrane region" description="Helical" evidence="1">
    <location>
        <begin position="103"/>
        <end position="122"/>
    </location>
</feature>
<feature type="domain" description="Prepilin type IV endopeptidase peptidase" evidence="2">
    <location>
        <begin position="15"/>
        <end position="116"/>
    </location>
</feature>
<keyword evidence="1" id="KW-1133">Transmembrane helix</keyword>
<evidence type="ECO:0000256" key="1">
    <source>
        <dbReference type="SAM" id="Phobius"/>
    </source>
</evidence>
<dbReference type="GO" id="GO:0016020">
    <property type="term" value="C:membrane"/>
    <property type="evidence" value="ECO:0007669"/>
    <property type="project" value="InterPro"/>
</dbReference>
<comment type="caution">
    <text evidence="3">The sequence shown here is derived from an EMBL/GenBank/DDBJ whole genome shotgun (WGS) entry which is preliminary data.</text>
</comment>
<keyword evidence="4" id="KW-1185">Reference proteome</keyword>
<feature type="transmembrane region" description="Helical" evidence="1">
    <location>
        <begin position="142"/>
        <end position="161"/>
    </location>
</feature>
<feature type="transmembrane region" description="Helical" evidence="1">
    <location>
        <begin position="61"/>
        <end position="82"/>
    </location>
</feature>
<dbReference type="Gene3D" id="1.20.120.1220">
    <property type="match status" value="1"/>
</dbReference>
<dbReference type="AlphaFoldDB" id="A0A438AID2"/>
<name>A0A438AID2_9RHOB</name>
<sequence length="162" mass="17344">MALPSYAALWFLPFVLPICLWVAWSDMARMKIPNLACGALVLVFLVVGPIALPLGLWGWQWVHLAVILAAGFVANLAGVMGAGDAKFAAAAAPFVPLPDAMPVVYLLAAVLLAAFAAHRAARALPALRNRVPEWESWTRRDFPMGLPLAGTLLFYLILAAAL</sequence>
<evidence type="ECO:0000259" key="2">
    <source>
        <dbReference type="Pfam" id="PF01478"/>
    </source>
</evidence>
<protein>
    <recommendedName>
        <fullName evidence="2">Prepilin type IV endopeptidase peptidase domain-containing protein</fullName>
    </recommendedName>
</protein>
<proteinExistence type="predicted"/>
<dbReference type="Pfam" id="PF01478">
    <property type="entry name" value="Peptidase_A24"/>
    <property type="match status" value="1"/>
</dbReference>
<dbReference type="OrthoDB" id="7709484at2"/>
<dbReference type="EMBL" id="RQXX01000002">
    <property type="protein sequence ID" value="RVV98511.1"/>
    <property type="molecule type" value="Genomic_DNA"/>
</dbReference>
<keyword evidence="1" id="KW-0472">Membrane</keyword>
<evidence type="ECO:0000313" key="3">
    <source>
        <dbReference type="EMBL" id="RVV98511.1"/>
    </source>
</evidence>
<feature type="transmembrane region" description="Helical" evidence="1">
    <location>
        <begin position="36"/>
        <end position="55"/>
    </location>
</feature>
<gene>
    <name evidence="3" type="ORF">EKE94_06225</name>
</gene>
<dbReference type="InterPro" id="IPR000045">
    <property type="entry name" value="Prepilin_IV_endopep_pep"/>
</dbReference>
<reference evidence="3 4" key="1">
    <citation type="submission" date="2018-11" db="EMBL/GenBank/DDBJ databases">
        <title>Mesobaculum littorinae gen. nov., sp. nov., isolated from Littorina scabra that represents a novel genus of the order Rhodobacteraceae.</title>
        <authorList>
            <person name="Li F."/>
        </authorList>
    </citation>
    <scope>NUCLEOTIDE SEQUENCE [LARGE SCALE GENOMIC DNA]</scope>
    <source>
        <strain evidence="3 4">M0103</strain>
    </source>
</reference>
<dbReference type="GO" id="GO:0004190">
    <property type="term" value="F:aspartic-type endopeptidase activity"/>
    <property type="evidence" value="ECO:0007669"/>
    <property type="project" value="InterPro"/>
</dbReference>